<dbReference type="SUPFAM" id="SSF52402">
    <property type="entry name" value="Adenine nucleotide alpha hydrolases-like"/>
    <property type="match status" value="1"/>
</dbReference>
<comment type="caution">
    <text evidence="3">The sequence shown here is derived from an EMBL/GenBank/DDBJ whole genome shotgun (WGS) entry which is preliminary data.</text>
</comment>
<dbReference type="InterPro" id="IPR006016">
    <property type="entry name" value="UspA"/>
</dbReference>
<name>A0A4Q2RTQ9_9ACTN</name>
<comment type="similarity">
    <text evidence="1">Belongs to the universal stress protein A family.</text>
</comment>
<dbReference type="PRINTS" id="PR01438">
    <property type="entry name" value="UNVRSLSTRESS"/>
</dbReference>
<dbReference type="RefSeq" id="WP_129401671.1">
    <property type="nucleotide sequence ID" value="NZ_SDWT01000002.1"/>
</dbReference>
<accession>A0A4Q2RTQ9</accession>
<dbReference type="InterPro" id="IPR006015">
    <property type="entry name" value="Universal_stress_UspA"/>
</dbReference>
<dbReference type="CDD" id="cd00293">
    <property type="entry name" value="USP-like"/>
    <property type="match status" value="1"/>
</dbReference>
<gene>
    <name evidence="3" type="ORF">EUA93_18040</name>
</gene>
<dbReference type="EMBL" id="SDWT01000002">
    <property type="protein sequence ID" value="RYB92006.1"/>
    <property type="molecule type" value="Genomic_DNA"/>
</dbReference>
<reference evidence="3 4" key="1">
    <citation type="submission" date="2019-01" db="EMBL/GenBank/DDBJ databases">
        <title>Novel species of Nocardioides.</title>
        <authorList>
            <person name="Liu Q."/>
            <person name="Xin Y.-H."/>
        </authorList>
    </citation>
    <scope>NUCLEOTIDE SEQUENCE [LARGE SCALE GENOMIC DNA]</scope>
    <source>
        <strain evidence="3 4">CGMCC 4.6882</strain>
    </source>
</reference>
<evidence type="ECO:0000259" key="2">
    <source>
        <dbReference type="Pfam" id="PF00582"/>
    </source>
</evidence>
<dbReference type="InterPro" id="IPR014729">
    <property type="entry name" value="Rossmann-like_a/b/a_fold"/>
</dbReference>
<protein>
    <submittedName>
        <fullName evidence="3">Universal stress protein</fullName>
    </submittedName>
</protein>
<keyword evidence="4" id="KW-1185">Reference proteome</keyword>
<proteinExistence type="inferred from homology"/>
<dbReference type="Pfam" id="PF00582">
    <property type="entry name" value="Usp"/>
    <property type="match status" value="1"/>
</dbReference>
<dbReference type="OrthoDB" id="4273874at2"/>
<dbReference type="Gene3D" id="3.40.50.620">
    <property type="entry name" value="HUPs"/>
    <property type="match status" value="1"/>
</dbReference>
<dbReference type="AlphaFoldDB" id="A0A4Q2RTQ9"/>
<sequence>MTVLLGYDESPGSEAALAAAIEVATKFGEDLVLVYGAAPPGGMGDEARVHREALMEMGRTATAHALSRAQDAGIEVSVRLVDAKPADALVQVGDELDATVIVVGTAGDSPFRGALLGSTPHKLLHLSDRPVLCVPVGR</sequence>
<organism evidence="3 4">
    <name type="scientific">Nocardioides oleivorans</name>
    <dbReference type="NCBI Taxonomy" id="273676"/>
    <lineage>
        <taxon>Bacteria</taxon>
        <taxon>Bacillati</taxon>
        <taxon>Actinomycetota</taxon>
        <taxon>Actinomycetes</taxon>
        <taxon>Propionibacteriales</taxon>
        <taxon>Nocardioidaceae</taxon>
        <taxon>Nocardioides</taxon>
    </lineage>
</organism>
<dbReference type="Proteomes" id="UP000294071">
    <property type="component" value="Unassembled WGS sequence"/>
</dbReference>
<evidence type="ECO:0000256" key="1">
    <source>
        <dbReference type="ARBA" id="ARBA00008791"/>
    </source>
</evidence>
<feature type="domain" description="UspA" evidence="2">
    <location>
        <begin position="2"/>
        <end position="135"/>
    </location>
</feature>
<evidence type="ECO:0000313" key="3">
    <source>
        <dbReference type="EMBL" id="RYB92006.1"/>
    </source>
</evidence>
<dbReference type="PANTHER" id="PTHR46268:SF6">
    <property type="entry name" value="UNIVERSAL STRESS PROTEIN UP12"/>
    <property type="match status" value="1"/>
</dbReference>
<dbReference type="PANTHER" id="PTHR46268">
    <property type="entry name" value="STRESS RESPONSE PROTEIN NHAX"/>
    <property type="match status" value="1"/>
</dbReference>
<evidence type="ECO:0000313" key="4">
    <source>
        <dbReference type="Proteomes" id="UP000294071"/>
    </source>
</evidence>